<comment type="cofactor">
    <cofactor evidence="1 10">
        <name>Mg(2+)</name>
        <dbReference type="ChEBI" id="CHEBI:18420"/>
    </cofactor>
</comment>
<evidence type="ECO:0000256" key="3">
    <source>
        <dbReference type="ARBA" id="ARBA00005842"/>
    </source>
</evidence>
<dbReference type="InterPro" id="IPR039657">
    <property type="entry name" value="Dimethylallyltransferase"/>
</dbReference>
<dbReference type="NCBIfam" id="TIGR00174">
    <property type="entry name" value="miaA"/>
    <property type="match status" value="1"/>
</dbReference>
<dbReference type="SUPFAM" id="SSF52540">
    <property type="entry name" value="P-loop containing nucleoside triphosphate hydrolases"/>
    <property type="match status" value="1"/>
</dbReference>
<dbReference type="InterPro" id="IPR018022">
    <property type="entry name" value="IPT"/>
</dbReference>
<dbReference type="GO" id="GO:0005524">
    <property type="term" value="F:ATP binding"/>
    <property type="evidence" value="ECO:0007669"/>
    <property type="project" value="UniProtKB-UniRule"/>
</dbReference>
<comment type="catalytic activity">
    <reaction evidence="9 10 11">
        <text>adenosine(37) in tRNA + dimethylallyl diphosphate = N(6)-dimethylallyladenosine(37) in tRNA + diphosphate</text>
        <dbReference type="Rhea" id="RHEA:26482"/>
        <dbReference type="Rhea" id="RHEA-COMP:10162"/>
        <dbReference type="Rhea" id="RHEA-COMP:10375"/>
        <dbReference type="ChEBI" id="CHEBI:33019"/>
        <dbReference type="ChEBI" id="CHEBI:57623"/>
        <dbReference type="ChEBI" id="CHEBI:74411"/>
        <dbReference type="ChEBI" id="CHEBI:74415"/>
        <dbReference type="EC" id="2.5.1.75"/>
    </reaction>
</comment>
<dbReference type="AlphaFoldDB" id="A0A6G7Y9B2"/>
<keyword evidence="15" id="KW-1185">Reference proteome</keyword>
<evidence type="ECO:0000256" key="7">
    <source>
        <dbReference type="ARBA" id="ARBA00022840"/>
    </source>
</evidence>
<comment type="subunit">
    <text evidence="10">Monomer.</text>
</comment>
<proteinExistence type="inferred from homology"/>
<keyword evidence="7 10" id="KW-0067">ATP-binding</keyword>
<evidence type="ECO:0000256" key="8">
    <source>
        <dbReference type="ARBA" id="ARBA00022842"/>
    </source>
</evidence>
<dbReference type="PANTHER" id="PTHR11088:SF60">
    <property type="entry name" value="TRNA DIMETHYLALLYLTRANSFERASE"/>
    <property type="match status" value="1"/>
</dbReference>
<evidence type="ECO:0000256" key="1">
    <source>
        <dbReference type="ARBA" id="ARBA00001946"/>
    </source>
</evidence>
<dbReference type="GO" id="GO:0006400">
    <property type="term" value="P:tRNA modification"/>
    <property type="evidence" value="ECO:0007669"/>
    <property type="project" value="TreeGrafter"/>
</dbReference>
<evidence type="ECO:0000256" key="13">
    <source>
        <dbReference type="RuleBase" id="RU003785"/>
    </source>
</evidence>
<evidence type="ECO:0000313" key="14">
    <source>
        <dbReference type="EMBL" id="QIK73383.1"/>
    </source>
</evidence>
<evidence type="ECO:0000256" key="5">
    <source>
        <dbReference type="ARBA" id="ARBA00022694"/>
    </source>
</evidence>
<dbReference type="PANTHER" id="PTHR11088">
    <property type="entry name" value="TRNA DIMETHYLALLYLTRANSFERASE"/>
    <property type="match status" value="1"/>
</dbReference>
<keyword evidence="8 10" id="KW-0460">Magnesium</keyword>
<keyword evidence="5 10" id="KW-0819">tRNA processing</keyword>
<dbReference type="KEGG" id="prv:G7070_15335"/>
<feature type="site" description="Interaction with substrate tRNA" evidence="10">
    <location>
        <position position="126"/>
    </location>
</feature>
<organism evidence="14 15">
    <name type="scientific">Propioniciclava coleopterorum</name>
    <dbReference type="NCBI Taxonomy" id="2714937"/>
    <lineage>
        <taxon>Bacteria</taxon>
        <taxon>Bacillati</taxon>
        <taxon>Actinomycetota</taxon>
        <taxon>Actinomycetes</taxon>
        <taxon>Propionibacteriales</taxon>
        <taxon>Propionibacteriaceae</taxon>
        <taxon>Propioniciclava</taxon>
    </lineage>
</organism>
<dbReference type="Gene3D" id="1.10.20.140">
    <property type="match status" value="1"/>
</dbReference>
<dbReference type="HAMAP" id="MF_00185">
    <property type="entry name" value="IPP_trans"/>
    <property type="match status" value="1"/>
</dbReference>
<feature type="site" description="Interaction with substrate tRNA" evidence="10">
    <location>
        <position position="105"/>
    </location>
</feature>
<protein>
    <recommendedName>
        <fullName evidence="10">tRNA dimethylallyltransferase</fullName>
        <ecNumber evidence="10">2.5.1.75</ecNumber>
    </recommendedName>
    <alternativeName>
        <fullName evidence="10">Dimethylallyl diphosphate:tRNA dimethylallyltransferase</fullName>
        <shortName evidence="10">DMAPP:tRNA dimethylallyltransferase</shortName>
        <shortName evidence="10">DMATase</shortName>
    </alternativeName>
    <alternativeName>
        <fullName evidence="10">Isopentenyl-diphosphate:tRNA isopentenyltransferase</fullName>
        <shortName evidence="10">IPP transferase</shortName>
        <shortName evidence="10">IPPT</shortName>
        <shortName evidence="10">IPTase</shortName>
    </alternativeName>
</protein>
<feature type="binding site" evidence="10">
    <location>
        <begin position="11"/>
        <end position="16"/>
    </location>
    <ligand>
        <name>substrate</name>
    </ligand>
</feature>
<evidence type="ECO:0000256" key="2">
    <source>
        <dbReference type="ARBA" id="ARBA00003213"/>
    </source>
</evidence>
<gene>
    <name evidence="10 14" type="primary">miaA</name>
    <name evidence="14" type="ORF">G7070_15335</name>
</gene>
<keyword evidence="4 10" id="KW-0808">Transferase</keyword>
<evidence type="ECO:0000256" key="4">
    <source>
        <dbReference type="ARBA" id="ARBA00022679"/>
    </source>
</evidence>
<evidence type="ECO:0000313" key="15">
    <source>
        <dbReference type="Proteomes" id="UP000501058"/>
    </source>
</evidence>
<comment type="function">
    <text evidence="2 10 12">Catalyzes the transfer of a dimethylallyl group onto the adenine at position 37 in tRNAs that read codons beginning with uridine, leading to the formation of N6-(dimethylallyl)adenosine (i(6)A).</text>
</comment>
<name>A0A6G7Y9B2_9ACTN</name>
<feature type="binding site" evidence="10">
    <location>
        <begin position="9"/>
        <end position="16"/>
    </location>
    <ligand>
        <name>ATP</name>
        <dbReference type="ChEBI" id="CHEBI:30616"/>
    </ligand>
</feature>
<comment type="caution">
    <text evidence="10">Lacks conserved residue(s) required for the propagation of feature annotation.</text>
</comment>
<evidence type="ECO:0000256" key="11">
    <source>
        <dbReference type="RuleBase" id="RU003783"/>
    </source>
</evidence>
<evidence type="ECO:0000256" key="6">
    <source>
        <dbReference type="ARBA" id="ARBA00022741"/>
    </source>
</evidence>
<dbReference type="Gene3D" id="3.40.50.300">
    <property type="entry name" value="P-loop containing nucleotide triphosphate hydrolases"/>
    <property type="match status" value="1"/>
</dbReference>
<dbReference type="Proteomes" id="UP000501058">
    <property type="component" value="Chromosome"/>
</dbReference>
<dbReference type="Pfam" id="PF01715">
    <property type="entry name" value="IPPT"/>
    <property type="match status" value="1"/>
</dbReference>
<evidence type="ECO:0000256" key="10">
    <source>
        <dbReference type="HAMAP-Rule" id="MF_00185"/>
    </source>
</evidence>
<feature type="region of interest" description="Interaction with substrate tRNA" evidence="10">
    <location>
        <begin position="39"/>
        <end position="42"/>
    </location>
</feature>
<keyword evidence="6 10" id="KW-0547">Nucleotide-binding</keyword>
<dbReference type="EMBL" id="CP049865">
    <property type="protein sequence ID" value="QIK73383.1"/>
    <property type="molecule type" value="Genomic_DNA"/>
</dbReference>
<sequence length="312" mass="34017">MIPLLAVNGPTASGKSGLAIDVALALIASGQPAEVVNADSMLVYRGMDIGTAKPTVEERRGVPHHLIDILDVTESATVADFQRRARRAFAEVRGRGAVPVVVGGSALYMRAILDHFDFPGTDPAVRARWEAELARVGPHALHALLARRSPEAARELEPGNGRRIVRALEVLDLAGDHRPTLPEWTYEVPGVLSHGLSLERAVMDERIDRRVDAMWADGLVEEVRTLADRGLREGFTASKALGYRQVLAFLDGETSEEEARAETARRTRRFARKQLSWLRRDHRITWHDAASGGLADRLAGVVLSASDPGVGE</sequence>
<dbReference type="GO" id="GO:0052381">
    <property type="term" value="F:tRNA dimethylallyltransferase activity"/>
    <property type="evidence" value="ECO:0007669"/>
    <property type="project" value="UniProtKB-UniRule"/>
</dbReference>
<evidence type="ECO:0000256" key="12">
    <source>
        <dbReference type="RuleBase" id="RU003784"/>
    </source>
</evidence>
<evidence type="ECO:0000256" key="9">
    <source>
        <dbReference type="ARBA" id="ARBA00049563"/>
    </source>
</evidence>
<dbReference type="InterPro" id="IPR027417">
    <property type="entry name" value="P-loop_NTPase"/>
</dbReference>
<dbReference type="EC" id="2.5.1.75" evidence="10"/>
<comment type="similarity">
    <text evidence="3 10 13">Belongs to the IPP transferase family.</text>
</comment>
<accession>A0A6G7Y9B2</accession>
<reference evidence="14 15" key="1">
    <citation type="submission" date="2020-03" db="EMBL/GenBank/DDBJ databases">
        <title>Propioniciclava sp. nov., isolated from Hydrophilus acuminatus.</title>
        <authorList>
            <person name="Hyun D.-W."/>
            <person name="Bae J.-W."/>
        </authorList>
    </citation>
    <scope>NUCLEOTIDE SEQUENCE [LARGE SCALE GENOMIC DNA]</scope>
    <source>
        <strain evidence="14 15">HDW11</strain>
    </source>
</reference>